<protein>
    <submittedName>
        <fullName evidence="4">Family 43 glycosylhydrolase</fullName>
    </submittedName>
</protein>
<evidence type="ECO:0000313" key="4">
    <source>
        <dbReference type="EMBL" id="MDC2890414.1"/>
    </source>
</evidence>
<dbReference type="InterPro" id="IPR051795">
    <property type="entry name" value="Glycosyl_Hydrlase_43"/>
</dbReference>
<dbReference type="SUPFAM" id="SSF75005">
    <property type="entry name" value="Arabinanase/levansucrase/invertase"/>
    <property type="match status" value="1"/>
</dbReference>
<keyword evidence="3" id="KW-0326">Glycosidase</keyword>
<accession>A0ABT5FFT7</accession>
<reference evidence="4 5" key="1">
    <citation type="submission" date="2023-01" db="EMBL/GenBank/DDBJ databases">
        <title>Psychrosphaera sp. nov., isolated from marine algae.</title>
        <authorList>
            <person name="Bayburt H."/>
            <person name="Choi B.J."/>
            <person name="Kim J.M."/>
            <person name="Choi D.G."/>
            <person name="Jeon C.O."/>
        </authorList>
    </citation>
    <scope>NUCLEOTIDE SEQUENCE [LARGE SCALE GENOMIC DNA]</scope>
    <source>
        <strain evidence="4 5">G1-22</strain>
    </source>
</reference>
<dbReference type="Gene3D" id="2.115.10.20">
    <property type="entry name" value="Glycosyl hydrolase domain, family 43"/>
    <property type="match status" value="1"/>
</dbReference>
<dbReference type="PANTHER" id="PTHR42812:SF12">
    <property type="entry name" value="BETA-XYLOSIDASE-RELATED"/>
    <property type="match status" value="1"/>
</dbReference>
<evidence type="ECO:0000256" key="3">
    <source>
        <dbReference type="ARBA" id="ARBA00023295"/>
    </source>
</evidence>
<evidence type="ECO:0000256" key="1">
    <source>
        <dbReference type="ARBA" id="ARBA00009865"/>
    </source>
</evidence>
<sequence length="157" mass="17904">MTKLISNPILKGFNPDPSIVRVDDDYYIVTSTFEWFPGCQIHHSRDLVNWQLINRPLDRVSQLDMRGVPDSCGVWAPCLTHHNGVFYLVYSNVKNFNGNWKDTPNYLVTATDINGPWSEPCFLSSSGFDASLFHDDDGRSYFVNMLVDHRNGKFLAA</sequence>
<organism evidence="4 5">
    <name type="scientific">Psychrosphaera algicola</name>
    <dbReference type="NCBI Taxonomy" id="3023714"/>
    <lineage>
        <taxon>Bacteria</taxon>
        <taxon>Pseudomonadati</taxon>
        <taxon>Pseudomonadota</taxon>
        <taxon>Gammaproteobacteria</taxon>
        <taxon>Alteromonadales</taxon>
        <taxon>Pseudoalteromonadaceae</taxon>
        <taxon>Psychrosphaera</taxon>
    </lineage>
</organism>
<dbReference type="Pfam" id="PF04616">
    <property type="entry name" value="Glyco_hydro_43"/>
    <property type="match status" value="1"/>
</dbReference>
<comment type="caution">
    <text evidence="4">The sequence shown here is derived from an EMBL/GenBank/DDBJ whole genome shotgun (WGS) entry which is preliminary data.</text>
</comment>
<comment type="similarity">
    <text evidence="1">Belongs to the glycosyl hydrolase 43 family.</text>
</comment>
<gene>
    <name evidence="4" type="ORF">PN838_18710</name>
</gene>
<evidence type="ECO:0000313" key="5">
    <source>
        <dbReference type="Proteomes" id="UP001528411"/>
    </source>
</evidence>
<dbReference type="RefSeq" id="WP_272181620.1">
    <property type="nucleotide sequence ID" value="NZ_JAQOMS010000002.1"/>
</dbReference>
<dbReference type="Proteomes" id="UP001528411">
    <property type="component" value="Unassembled WGS sequence"/>
</dbReference>
<dbReference type="EMBL" id="JAQOMS010000002">
    <property type="protein sequence ID" value="MDC2890414.1"/>
    <property type="molecule type" value="Genomic_DNA"/>
</dbReference>
<dbReference type="PANTHER" id="PTHR42812">
    <property type="entry name" value="BETA-XYLOSIDASE"/>
    <property type="match status" value="1"/>
</dbReference>
<dbReference type="InterPro" id="IPR023296">
    <property type="entry name" value="Glyco_hydro_beta-prop_sf"/>
</dbReference>
<keyword evidence="5" id="KW-1185">Reference proteome</keyword>
<proteinExistence type="inferred from homology"/>
<name>A0ABT5FFT7_9GAMM</name>
<keyword evidence="2" id="KW-0378">Hydrolase</keyword>
<evidence type="ECO:0000256" key="2">
    <source>
        <dbReference type="ARBA" id="ARBA00022801"/>
    </source>
</evidence>
<dbReference type="InterPro" id="IPR006710">
    <property type="entry name" value="Glyco_hydro_43"/>
</dbReference>